<reference evidence="2" key="1">
    <citation type="submission" date="2021-01" db="EMBL/GenBank/DDBJ databases">
        <title>Phytophthora aleatoria, a newly-described species from Pinus radiata is distinct from Phytophthora cactorum isolates based on comparative genomics.</title>
        <authorList>
            <person name="Mcdougal R."/>
            <person name="Panda P."/>
            <person name="Williams N."/>
            <person name="Studholme D.J."/>
        </authorList>
    </citation>
    <scope>NUCLEOTIDE SEQUENCE</scope>
    <source>
        <strain evidence="2">NZFS 4037</strain>
    </source>
</reference>
<feature type="non-terminal residue" evidence="2">
    <location>
        <position position="129"/>
    </location>
</feature>
<comment type="caution">
    <text evidence="2">The sequence shown here is derived from an EMBL/GenBank/DDBJ whole genome shotgun (WGS) entry which is preliminary data.</text>
</comment>
<accession>A0A8J5MHX0</accession>
<gene>
    <name evidence="2" type="ORF">JG688_00002206</name>
</gene>
<evidence type="ECO:0000313" key="3">
    <source>
        <dbReference type="Proteomes" id="UP000709295"/>
    </source>
</evidence>
<evidence type="ECO:0000313" key="2">
    <source>
        <dbReference type="EMBL" id="KAG6975619.1"/>
    </source>
</evidence>
<proteinExistence type="predicted"/>
<sequence>YHGGATATTSTATQGAKRSAALCCIATETLSSPPINRLVFIYRRFNDARQDSACGRIRVRSCGKPATASGEYARWACCVVNMRARGNPSARCDGQRRNAVDFLLARSASNGRRTDKAADRPGGLPSTID</sequence>
<organism evidence="2 3">
    <name type="scientific">Phytophthora aleatoria</name>
    <dbReference type="NCBI Taxonomy" id="2496075"/>
    <lineage>
        <taxon>Eukaryota</taxon>
        <taxon>Sar</taxon>
        <taxon>Stramenopiles</taxon>
        <taxon>Oomycota</taxon>
        <taxon>Peronosporomycetes</taxon>
        <taxon>Peronosporales</taxon>
        <taxon>Peronosporaceae</taxon>
        <taxon>Phytophthora</taxon>
    </lineage>
</organism>
<feature type="region of interest" description="Disordered" evidence="1">
    <location>
        <begin position="110"/>
        <end position="129"/>
    </location>
</feature>
<dbReference type="Proteomes" id="UP000709295">
    <property type="component" value="Unassembled WGS sequence"/>
</dbReference>
<evidence type="ECO:0000256" key="1">
    <source>
        <dbReference type="SAM" id="MobiDB-lite"/>
    </source>
</evidence>
<dbReference type="EMBL" id="JAENGY010000056">
    <property type="protein sequence ID" value="KAG6975619.1"/>
    <property type="molecule type" value="Genomic_DNA"/>
</dbReference>
<name>A0A8J5MHX0_9STRA</name>
<dbReference type="AlphaFoldDB" id="A0A8J5MHX0"/>
<protein>
    <submittedName>
        <fullName evidence="2">Uncharacterized protein</fullName>
    </submittedName>
</protein>
<keyword evidence="3" id="KW-1185">Reference proteome</keyword>